<dbReference type="SUPFAM" id="SSF47413">
    <property type="entry name" value="lambda repressor-like DNA-binding domains"/>
    <property type="match status" value="1"/>
</dbReference>
<dbReference type="PROSITE" id="PS50943">
    <property type="entry name" value="HTH_CROC1"/>
    <property type="match status" value="1"/>
</dbReference>
<dbReference type="CDD" id="cd00093">
    <property type="entry name" value="HTH_XRE"/>
    <property type="match status" value="1"/>
</dbReference>
<feature type="domain" description="HTH cro/C1-type" evidence="1">
    <location>
        <begin position="38"/>
        <end position="90"/>
    </location>
</feature>
<dbReference type="AlphaFoldDB" id="G5LQY9"/>
<dbReference type="GO" id="GO:0003677">
    <property type="term" value="F:DNA binding"/>
    <property type="evidence" value="ECO:0007669"/>
    <property type="project" value="UniProtKB-KW"/>
</dbReference>
<dbReference type="SMART" id="SM00530">
    <property type="entry name" value="HTH_XRE"/>
    <property type="match status" value="1"/>
</dbReference>
<evidence type="ECO:0000313" key="3">
    <source>
        <dbReference type="Proteomes" id="UP000004642"/>
    </source>
</evidence>
<accession>G5LQY9</accession>
<evidence type="ECO:0000313" key="2">
    <source>
        <dbReference type="EMBL" id="EHC36690.1"/>
    </source>
</evidence>
<name>G5LQY9_SALET</name>
<gene>
    <name evidence="2" type="ORF">LTSEALA_3273</name>
</gene>
<dbReference type="InterPro" id="IPR010982">
    <property type="entry name" value="Lambda_DNA-bd_dom_sf"/>
</dbReference>
<dbReference type="Pfam" id="PF01381">
    <property type="entry name" value="HTH_3"/>
    <property type="match status" value="1"/>
</dbReference>
<organism evidence="2 3">
    <name type="scientific">Salmonella enterica subsp. enterica serovar Alachua str. R6-377</name>
    <dbReference type="NCBI Taxonomy" id="913241"/>
    <lineage>
        <taxon>Bacteria</taxon>
        <taxon>Pseudomonadati</taxon>
        <taxon>Pseudomonadota</taxon>
        <taxon>Gammaproteobacteria</taxon>
        <taxon>Enterobacterales</taxon>
        <taxon>Enterobacteriaceae</taxon>
        <taxon>Salmonella</taxon>
    </lineage>
</organism>
<protein>
    <submittedName>
        <fullName evidence="2">Putative DNA-binding protein</fullName>
    </submittedName>
</protein>
<evidence type="ECO:0000259" key="1">
    <source>
        <dbReference type="PROSITE" id="PS50943"/>
    </source>
</evidence>
<dbReference type="InterPro" id="IPR001387">
    <property type="entry name" value="Cro/C1-type_HTH"/>
</dbReference>
<dbReference type="EMBL" id="AFCJ01001416">
    <property type="protein sequence ID" value="EHC36690.1"/>
    <property type="molecule type" value="Genomic_DNA"/>
</dbReference>
<dbReference type="Gene3D" id="1.10.260.40">
    <property type="entry name" value="lambda repressor-like DNA-binding domains"/>
    <property type="match status" value="1"/>
</dbReference>
<dbReference type="PATRIC" id="fig|913241.3.peg.2479"/>
<dbReference type="Proteomes" id="UP000004642">
    <property type="component" value="Unassembled WGS sequence"/>
</dbReference>
<sequence length="179" mass="19723">MKRIMVRWGKFSRAREGNSVKYNTMNNDEIILSLCARLKETRLSLSMTQQQLADRAHVGIATIKRIEKGGGLNLDTLISLLRALDKLHNLDAVLFESELRNFHESYEGGEGSGRLQVRQQAADLNNKSSAPQSEEVNYSAALVGGGELQRGYGAGKFIMLVTSHARPVNTGHESADGPR</sequence>
<proteinExistence type="predicted"/>
<keyword evidence="2" id="KW-0238">DNA-binding</keyword>
<reference evidence="2 3" key="1">
    <citation type="journal article" date="2011" name="BMC Genomics">
        <title>Genome sequencing reveals diversification of virulence factor content and possible host adaptation in distinct subpopulations of Salmonella enterica.</title>
        <authorList>
            <person name="den Bakker H.C."/>
            <person name="Moreno Switt A.I."/>
            <person name="Govoni G."/>
            <person name="Cummings C.A."/>
            <person name="Ranieri M.L."/>
            <person name="Degoricija L."/>
            <person name="Hoelzer K."/>
            <person name="Rodriguez-Rivera L.D."/>
            <person name="Brown S."/>
            <person name="Bolchacova E."/>
            <person name="Furtado M.R."/>
            <person name="Wiedmann M."/>
        </authorList>
    </citation>
    <scope>NUCLEOTIDE SEQUENCE [LARGE SCALE GENOMIC DNA]</scope>
    <source>
        <strain evidence="2 3">R6-377</strain>
    </source>
</reference>
<comment type="caution">
    <text evidence="2">The sequence shown here is derived from an EMBL/GenBank/DDBJ whole genome shotgun (WGS) entry which is preliminary data.</text>
</comment>